<evidence type="ECO:0000256" key="4">
    <source>
        <dbReference type="ARBA" id="ARBA00023136"/>
    </source>
</evidence>
<feature type="transmembrane region" description="Helical" evidence="5">
    <location>
        <begin position="381"/>
        <end position="400"/>
    </location>
</feature>
<feature type="transmembrane region" description="Helical" evidence="5">
    <location>
        <begin position="114"/>
        <end position="136"/>
    </location>
</feature>
<feature type="transmembrane region" description="Helical" evidence="5">
    <location>
        <begin position="243"/>
        <end position="260"/>
    </location>
</feature>
<evidence type="ECO:0000256" key="2">
    <source>
        <dbReference type="ARBA" id="ARBA00022692"/>
    </source>
</evidence>
<dbReference type="Gene3D" id="1.20.1250.20">
    <property type="entry name" value="MFS general substrate transporter like domains"/>
    <property type="match status" value="1"/>
</dbReference>
<reference evidence="6" key="1">
    <citation type="submission" date="2023-08" db="EMBL/GenBank/DDBJ databases">
        <authorList>
            <person name="Chen Y."/>
            <person name="Shah S."/>
            <person name="Dougan E. K."/>
            <person name="Thang M."/>
            <person name="Chan C."/>
        </authorList>
    </citation>
    <scope>NUCLEOTIDE SEQUENCE</scope>
</reference>
<feature type="transmembrane region" description="Helical" evidence="5">
    <location>
        <begin position="449"/>
        <end position="467"/>
    </location>
</feature>
<evidence type="ECO:0000313" key="7">
    <source>
        <dbReference type="Proteomes" id="UP001178507"/>
    </source>
</evidence>
<feature type="transmembrane region" description="Helical" evidence="5">
    <location>
        <begin position="280"/>
        <end position="300"/>
    </location>
</feature>
<proteinExistence type="predicted"/>
<gene>
    <name evidence="6" type="ORF">EVOR1521_LOCUS4214</name>
</gene>
<dbReference type="EMBL" id="CAUJNA010000276">
    <property type="protein sequence ID" value="CAJ1374746.1"/>
    <property type="molecule type" value="Genomic_DNA"/>
</dbReference>
<dbReference type="Proteomes" id="UP001178507">
    <property type="component" value="Unassembled WGS sequence"/>
</dbReference>
<keyword evidence="3 5" id="KW-1133">Transmembrane helix</keyword>
<dbReference type="SUPFAM" id="SSF103473">
    <property type="entry name" value="MFS general substrate transporter"/>
    <property type="match status" value="1"/>
</dbReference>
<evidence type="ECO:0000256" key="3">
    <source>
        <dbReference type="ARBA" id="ARBA00022989"/>
    </source>
</evidence>
<dbReference type="GO" id="GO:0061513">
    <property type="term" value="F:glucose 6-phosphate:phosphate antiporter activity"/>
    <property type="evidence" value="ECO:0007669"/>
    <property type="project" value="TreeGrafter"/>
</dbReference>
<dbReference type="AlphaFoldDB" id="A0AA36MK27"/>
<keyword evidence="7" id="KW-1185">Reference proteome</keyword>
<dbReference type="GO" id="GO:0016020">
    <property type="term" value="C:membrane"/>
    <property type="evidence" value="ECO:0007669"/>
    <property type="project" value="UniProtKB-ARBA"/>
</dbReference>
<evidence type="ECO:0000256" key="1">
    <source>
        <dbReference type="ARBA" id="ARBA00004127"/>
    </source>
</evidence>
<keyword evidence="4 5" id="KW-0472">Membrane</keyword>
<dbReference type="GO" id="GO:0035435">
    <property type="term" value="P:phosphate ion transmembrane transport"/>
    <property type="evidence" value="ECO:0007669"/>
    <property type="project" value="TreeGrafter"/>
</dbReference>
<dbReference type="PANTHER" id="PTHR43826">
    <property type="entry name" value="GLUCOSE-6-PHOSPHATE EXCHANGER SLC37A4"/>
    <property type="match status" value="1"/>
</dbReference>
<dbReference type="GO" id="GO:0012505">
    <property type="term" value="C:endomembrane system"/>
    <property type="evidence" value="ECO:0007669"/>
    <property type="project" value="UniProtKB-SubCell"/>
</dbReference>
<protein>
    <submittedName>
        <fullName evidence="6">Uncharacterized protein</fullName>
    </submittedName>
</protein>
<dbReference type="InterPro" id="IPR051337">
    <property type="entry name" value="OPA_Antiporter"/>
</dbReference>
<name>A0AA36MK27_9DINO</name>
<dbReference type="Pfam" id="PF07690">
    <property type="entry name" value="MFS_1"/>
    <property type="match status" value="1"/>
</dbReference>
<feature type="transmembrane region" description="Helical" evidence="5">
    <location>
        <begin position="312"/>
        <end position="331"/>
    </location>
</feature>
<comment type="caution">
    <text evidence="6">The sequence shown here is derived from an EMBL/GenBank/DDBJ whole genome shotgun (WGS) entry which is preliminary data.</text>
</comment>
<feature type="transmembrane region" description="Helical" evidence="5">
    <location>
        <begin position="406"/>
        <end position="429"/>
    </location>
</feature>
<keyword evidence="2 5" id="KW-0812">Transmembrane</keyword>
<accession>A0AA36MK27</accession>
<sequence length="490" mass="51711">MQSTAFLSSSSCLGCSAQFRVARSWRWQCTFRAACQLTMPVALLGALADDPLLGLDNSSLNSVLALGTLARAVGKLFNGVLLDHFGVRPFLFVVLLLASGACCALAVAQSIGMVGLAVVVLSYCSSGSWLSGCKLIERRFKEDSSLCFSVLATCSRLSAVLTRLALGLVLLLLPWRRIAELSALVMLGAWALVQALLKTDHEKDADGKPKLQVEPATPRDKEEVQREVCSASSGIRPVLCNRGLQLHAVAVVGATCLMSMENLGPLLLKDLANLSNAEASMHAAIFPAGVMLGVFTLPHFHVRIASPTGRLLFELGLQSLILVAGGFLLVLVSLPPKTVRVEFILSCLACIALGVSFNYYIKPGLHIVEFGDRCATASSMLDAAGLGGAVAFQCLLSVVFRCGGSWPGVAAALIGSVLVLSMGTVLFFLERSAGAFKCRQLRDLLCMKAFRAGLLLLGGSAVVLLALQQGMLPQDGASANDVSRFIAAGK</sequence>
<evidence type="ECO:0000256" key="5">
    <source>
        <dbReference type="SAM" id="Phobius"/>
    </source>
</evidence>
<comment type="subcellular location">
    <subcellularLocation>
        <location evidence="1">Endomembrane system</location>
        <topology evidence="1">Multi-pass membrane protein</topology>
    </subcellularLocation>
</comment>
<dbReference type="CDD" id="cd06174">
    <property type="entry name" value="MFS"/>
    <property type="match status" value="1"/>
</dbReference>
<organism evidence="6 7">
    <name type="scientific">Effrenium voratum</name>
    <dbReference type="NCBI Taxonomy" id="2562239"/>
    <lineage>
        <taxon>Eukaryota</taxon>
        <taxon>Sar</taxon>
        <taxon>Alveolata</taxon>
        <taxon>Dinophyceae</taxon>
        <taxon>Suessiales</taxon>
        <taxon>Symbiodiniaceae</taxon>
        <taxon>Effrenium</taxon>
    </lineage>
</organism>
<dbReference type="InterPro" id="IPR011701">
    <property type="entry name" value="MFS"/>
</dbReference>
<feature type="transmembrane region" description="Helical" evidence="5">
    <location>
        <begin position="343"/>
        <end position="361"/>
    </location>
</feature>
<dbReference type="PANTHER" id="PTHR43826:SF8">
    <property type="entry name" value="MAJOR FACILITATOR SUPERFAMILY (MFS) PROFILE DOMAIN-CONTAINING PROTEIN"/>
    <property type="match status" value="1"/>
</dbReference>
<feature type="transmembrane region" description="Helical" evidence="5">
    <location>
        <begin position="90"/>
        <end position="108"/>
    </location>
</feature>
<dbReference type="InterPro" id="IPR036259">
    <property type="entry name" value="MFS_trans_sf"/>
</dbReference>
<evidence type="ECO:0000313" key="6">
    <source>
        <dbReference type="EMBL" id="CAJ1374746.1"/>
    </source>
</evidence>